<organism evidence="1 2">
    <name type="scientific">Arenibacter troitsensis</name>
    <dbReference type="NCBI Taxonomy" id="188872"/>
    <lineage>
        <taxon>Bacteria</taxon>
        <taxon>Pseudomonadati</taxon>
        <taxon>Bacteroidota</taxon>
        <taxon>Flavobacteriia</taxon>
        <taxon>Flavobacteriales</taxon>
        <taxon>Flavobacteriaceae</taxon>
        <taxon>Arenibacter</taxon>
    </lineage>
</organism>
<sequence>MAFLKKSNFISQKKLDMSFLSPQIEALAKRKKEQSLVKKPDSCGIFQEYGKLEKIQKPQESK</sequence>
<accession>A0A1X7J9S5</accession>
<keyword evidence="2" id="KW-1185">Reference proteome</keyword>
<protein>
    <submittedName>
        <fullName evidence="1">Uncharacterized protein</fullName>
    </submittedName>
</protein>
<dbReference type="EMBL" id="FXAO01000003">
    <property type="protein sequence ID" value="SMG24292.1"/>
    <property type="molecule type" value="Genomic_DNA"/>
</dbReference>
<evidence type="ECO:0000313" key="2">
    <source>
        <dbReference type="Proteomes" id="UP000193420"/>
    </source>
</evidence>
<reference evidence="2" key="1">
    <citation type="submission" date="2017-04" db="EMBL/GenBank/DDBJ databases">
        <authorList>
            <person name="Varghese N."/>
            <person name="Submissions S."/>
        </authorList>
    </citation>
    <scope>NUCLEOTIDE SEQUENCE [LARGE SCALE GENOMIC DNA]</scope>
    <source>
        <strain evidence="2">DSM 19835</strain>
    </source>
</reference>
<proteinExistence type="predicted"/>
<name>A0A1X7J9S5_9FLAO</name>
<gene>
    <name evidence="1" type="ORF">SAMN03080602_01532</name>
</gene>
<evidence type="ECO:0000313" key="1">
    <source>
        <dbReference type="EMBL" id="SMG24292.1"/>
    </source>
</evidence>
<dbReference type="Proteomes" id="UP000193420">
    <property type="component" value="Unassembled WGS sequence"/>
</dbReference>
<dbReference type="AlphaFoldDB" id="A0A1X7J9S5"/>